<evidence type="ECO:0000256" key="1">
    <source>
        <dbReference type="ARBA" id="ARBA00022737"/>
    </source>
</evidence>
<keyword evidence="1" id="KW-0677">Repeat</keyword>
<dbReference type="Gene3D" id="1.25.40.20">
    <property type="entry name" value="Ankyrin repeat-containing domain"/>
    <property type="match status" value="3"/>
</dbReference>
<evidence type="ECO:0008006" key="7">
    <source>
        <dbReference type="Google" id="ProtNLM"/>
    </source>
</evidence>
<feature type="coiled-coil region" evidence="3">
    <location>
        <begin position="1211"/>
        <end position="1274"/>
    </location>
</feature>
<keyword evidence="3" id="KW-0175">Coiled coil</keyword>
<dbReference type="Pfam" id="PF12796">
    <property type="entry name" value="Ank_2"/>
    <property type="match status" value="1"/>
</dbReference>
<dbReference type="InterPro" id="IPR002110">
    <property type="entry name" value="Ankyrin_rpt"/>
</dbReference>
<feature type="region of interest" description="Disordered" evidence="4">
    <location>
        <begin position="1"/>
        <end position="25"/>
    </location>
</feature>
<dbReference type="SUPFAM" id="SSF48403">
    <property type="entry name" value="Ankyrin repeat"/>
    <property type="match status" value="2"/>
</dbReference>
<organism evidence="5 6">
    <name type="scientific">Venturia nashicola</name>
    <dbReference type="NCBI Taxonomy" id="86259"/>
    <lineage>
        <taxon>Eukaryota</taxon>
        <taxon>Fungi</taxon>
        <taxon>Dikarya</taxon>
        <taxon>Ascomycota</taxon>
        <taxon>Pezizomycotina</taxon>
        <taxon>Dothideomycetes</taxon>
        <taxon>Pleosporomycetidae</taxon>
        <taxon>Venturiales</taxon>
        <taxon>Venturiaceae</taxon>
        <taxon>Venturia</taxon>
    </lineage>
</organism>
<protein>
    <recommendedName>
        <fullName evidence="7">Ankyrin repeat containing protein</fullName>
    </recommendedName>
</protein>
<name>A0A4Z1NKX9_9PEZI</name>
<dbReference type="EMBL" id="SNSC02000022">
    <property type="protein sequence ID" value="TID14498.1"/>
    <property type="molecule type" value="Genomic_DNA"/>
</dbReference>
<evidence type="ECO:0000313" key="6">
    <source>
        <dbReference type="Proteomes" id="UP000298493"/>
    </source>
</evidence>
<dbReference type="SMART" id="SM00248">
    <property type="entry name" value="ANK"/>
    <property type="match status" value="15"/>
</dbReference>
<keyword evidence="2" id="KW-0040">ANK repeat</keyword>
<evidence type="ECO:0000313" key="5">
    <source>
        <dbReference type="EMBL" id="TID14498.1"/>
    </source>
</evidence>
<evidence type="ECO:0000256" key="2">
    <source>
        <dbReference type="ARBA" id="ARBA00023043"/>
    </source>
</evidence>
<feature type="compositionally biased region" description="Basic and acidic residues" evidence="4">
    <location>
        <begin position="1"/>
        <end position="11"/>
    </location>
</feature>
<keyword evidence="6" id="KW-1185">Reference proteome</keyword>
<dbReference type="STRING" id="86259.A0A4Z1NKX9"/>
<reference evidence="5 6" key="1">
    <citation type="submission" date="2019-04" db="EMBL/GenBank/DDBJ databases">
        <title>High contiguity whole genome sequence and gene annotation resource for two Venturia nashicola isolates.</title>
        <authorList>
            <person name="Prokchorchik M."/>
            <person name="Won K."/>
            <person name="Lee Y."/>
            <person name="Choi E.D."/>
            <person name="Segonzac C."/>
            <person name="Sohn K.H."/>
        </authorList>
    </citation>
    <scope>NUCLEOTIDE SEQUENCE [LARGE SCALE GENOMIC DNA]</scope>
    <source>
        <strain evidence="5 6">PRI2</strain>
    </source>
</reference>
<evidence type="ECO:0000256" key="3">
    <source>
        <dbReference type="SAM" id="Coils"/>
    </source>
</evidence>
<proteinExistence type="predicted"/>
<gene>
    <name evidence="5" type="ORF">E6O75_ATG08644</name>
</gene>
<comment type="caution">
    <text evidence="5">The sequence shown here is derived from an EMBL/GenBank/DDBJ whole genome shotgun (WGS) entry which is preliminary data.</text>
</comment>
<dbReference type="Proteomes" id="UP000298493">
    <property type="component" value="Unassembled WGS sequence"/>
</dbReference>
<feature type="region of interest" description="Disordered" evidence="4">
    <location>
        <begin position="1358"/>
        <end position="1381"/>
    </location>
</feature>
<evidence type="ECO:0000256" key="4">
    <source>
        <dbReference type="SAM" id="MobiDB-lite"/>
    </source>
</evidence>
<accession>A0A4Z1NKX9</accession>
<sequence>MRDEARLRELAQHAGAKPVGRLPPLSPVTLPYFATESDISEVRRKLTERRQASGYKDPSKKITNILKSKKEKQDLKNPENWIFSNAERRDLLNATIKGGGSLRSSSGSSAGFAQAIIELPDHPPLDVNIRQQNDEPIDRKARRDSAARTSAIYSDWLENAAAQANGAPFVALLCSRGTRQNALDRSLGLVLTNLGSTLTSNSGRTIEQLLMYGAETGEYGAKFLEAVRLGNIDVVYLFLRAPKQLQLAVLSDALLSAVKTRSYQLVAILLAHGADVNYRAGAPVLSAIQQADLQLTSLLLTASPAEFDPRHAETALLLISKFPQQSKIQFLQLLLSVGVDANIDALQDELCWAVAHLQIDLMEVLLRGDVSSSGVAKAVDSIPAEASEQDALRVLRLLVAKGAKGGPWGAVLLAAVGFGHMALCKELVENGASIDHENAHAVRLALRNQDLALVGILMKASSSPSVLAKALPQAMKMPGKTQKFDAVATLLTKGVSGPELDIALRRATSETSLFRDPKMVDVLVKHGASVNSFGESNSNCVHIVSSRGDLEMLSILCASANPPSSDITSQAIPLVFRARTQISQSTLLKMLHLLLQHGGRGIPLADTLIDVVRSEDNSAVCKFLIEGGADANHQNGLAIQEAFKKEVSGSLEVICTAAHIEKETWAYVIPLALHPETYHPTKTRIVLSACKSHRIILDKALIHETGRASIRQDVVSLLLELGASAGIDNAAAFKGAIRAKSSTIFKILLEAYSSEESNAKAFDSCMELAPEERLPFARSLIEARVAPAQLSRHLKQVIEEGDDDLLRLMLANGADTGAEGGASFVAAASLEDTTLFEQLVQTHPNVEVLMPPLVRSIKSETKLVVLLTSCLGRLGSLLSSDDNELLFLAMQYHPRGHELMRFLLIHGCPGGLPRLEKLEPTMVAENVTPLLLALHQPRPGVSEQVILTLLKLGHEANPDFVAEISDSTALIKATESGRHAIIERLLELDPPIDVSVRNNKKQSALWFACRNNDTTSVTMLLKAKARPNDGSLQEAARNVQPEIVSTLLAHGHDARLAYTGLSPLADLCRNAIPSGPGWDSRAYRVIEKLFSSGTDPFETYGPQRKTILHLALDNDQALDITSVLLDFPQVAAHINDDAFLFEQDGICYSPCKYAQTFYQGPTTGMRDTLRQILADRNCKPRLFSKKGAQPEGAIGVPKHIEDILNMQALLSLQAAEDIKRMEEKAQAAQRIVNDDHKIALAHSIERHQTSLSQAQQLEAYEARANQRKHEEEKRIVGERHQLALANEAAVAVQRKQIVDADRNREFAYTKKMALLETETLEKRTSIQRKLITEQESAAQRQQDRNLLLLNRQDESVRTAGLAGTQNQPLRLENGNEWGTVD</sequence>
<dbReference type="PANTHER" id="PTHR24126">
    <property type="entry name" value="ANKYRIN REPEAT, PH AND SEC7 DOMAIN CONTAINING PROTEIN SECG-RELATED"/>
    <property type="match status" value="1"/>
</dbReference>
<dbReference type="InterPro" id="IPR036770">
    <property type="entry name" value="Ankyrin_rpt-contain_sf"/>
</dbReference>